<feature type="compositionally biased region" description="Basic and acidic residues" evidence="1">
    <location>
        <begin position="263"/>
        <end position="281"/>
    </location>
</feature>
<dbReference type="Proteomes" id="UP001500151">
    <property type="component" value="Unassembled WGS sequence"/>
</dbReference>
<evidence type="ECO:0000313" key="2">
    <source>
        <dbReference type="EMBL" id="GAA2650701.1"/>
    </source>
</evidence>
<comment type="caution">
    <text evidence="2">The sequence shown here is derived from an EMBL/GenBank/DDBJ whole genome shotgun (WGS) entry which is preliminary data.</text>
</comment>
<name>A0ABP6DV37_9ACTN</name>
<dbReference type="EMBL" id="BAAASJ010000097">
    <property type="protein sequence ID" value="GAA2650701.1"/>
    <property type="molecule type" value="Genomic_DNA"/>
</dbReference>
<reference evidence="3" key="1">
    <citation type="journal article" date="2019" name="Int. J. Syst. Evol. Microbiol.">
        <title>The Global Catalogue of Microorganisms (GCM) 10K type strain sequencing project: providing services to taxonomists for standard genome sequencing and annotation.</title>
        <authorList>
            <consortium name="The Broad Institute Genomics Platform"/>
            <consortium name="The Broad Institute Genome Sequencing Center for Infectious Disease"/>
            <person name="Wu L."/>
            <person name="Ma J."/>
        </authorList>
    </citation>
    <scope>NUCLEOTIDE SEQUENCE [LARGE SCALE GENOMIC DNA]</scope>
    <source>
        <strain evidence="3">JCM 4524</strain>
    </source>
</reference>
<feature type="region of interest" description="Disordered" evidence="1">
    <location>
        <begin position="222"/>
        <end position="281"/>
    </location>
</feature>
<keyword evidence="3" id="KW-1185">Reference proteome</keyword>
<gene>
    <name evidence="2" type="ORF">GCM10010307_60090</name>
</gene>
<protein>
    <submittedName>
        <fullName evidence="2">Uncharacterized protein</fullName>
    </submittedName>
</protein>
<sequence>MSLLPSADVFRSIELNVSQLLGGQLVCPHAPGERCSVGEHLTLSEAKDAAARDATDVALRDALWRCVGRDARSDLSNLAQRSQLLALYFVIPYLRKSAGRVSRRLCVDVAEVRSAMVFGALYGLALATEGADVRDEVVRSANAAGWAVERADPAERTTDPHNLVDRASRLDDGYSPIRDESDIQVVDEMDPVLWGRISGERMGATLHRLGLLGEFLASGSEQVPEGVRGHEVSGQGPNRVVLNRKRGNSGATQQVLTGVPRGSRPDRVEVEQDDLRSRPGA</sequence>
<evidence type="ECO:0000313" key="3">
    <source>
        <dbReference type="Proteomes" id="UP001500151"/>
    </source>
</evidence>
<proteinExistence type="predicted"/>
<organism evidence="2 3">
    <name type="scientific">Streptomyces vastus</name>
    <dbReference type="NCBI Taxonomy" id="285451"/>
    <lineage>
        <taxon>Bacteria</taxon>
        <taxon>Bacillati</taxon>
        <taxon>Actinomycetota</taxon>
        <taxon>Actinomycetes</taxon>
        <taxon>Kitasatosporales</taxon>
        <taxon>Streptomycetaceae</taxon>
        <taxon>Streptomyces</taxon>
    </lineage>
</organism>
<accession>A0ABP6DV37</accession>
<evidence type="ECO:0000256" key="1">
    <source>
        <dbReference type="SAM" id="MobiDB-lite"/>
    </source>
</evidence>